<protein>
    <submittedName>
        <fullName evidence="3">DNA/RNA polymerase</fullName>
    </submittedName>
</protein>
<dbReference type="Gene3D" id="3.30.70.270">
    <property type="match status" value="1"/>
</dbReference>
<feature type="region of interest" description="Disordered" evidence="1">
    <location>
        <begin position="550"/>
        <end position="587"/>
    </location>
</feature>
<dbReference type="Gene3D" id="3.40.1170.60">
    <property type="match status" value="1"/>
</dbReference>
<dbReference type="Gene3D" id="3.30.1490.100">
    <property type="entry name" value="DNA polymerase, Y-family, little finger domain"/>
    <property type="match status" value="1"/>
</dbReference>
<organism evidence="3 4">
    <name type="scientific">Trichodelitschia bisporula</name>
    <dbReference type="NCBI Taxonomy" id="703511"/>
    <lineage>
        <taxon>Eukaryota</taxon>
        <taxon>Fungi</taxon>
        <taxon>Dikarya</taxon>
        <taxon>Ascomycota</taxon>
        <taxon>Pezizomycotina</taxon>
        <taxon>Dothideomycetes</taxon>
        <taxon>Dothideomycetes incertae sedis</taxon>
        <taxon>Phaeotrichales</taxon>
        <taxon>Phaeotrichaceae</taxon>
        <taxon>Trichodelitschia</taxon>
    </lineage>
</organism>
<dbReference type="GO" id="GO:0003684">
    <property type="term" value="F:damaged DNA binding"/>
    <property type="evidence" value="ECO:0007669"/>
    <property type="project" value="InterPro"/>
</dbReference>
<dbReference type="InterPro" id="IPR001126">
    <property type="entry name" value="UmuC"/>
</dbReference>
<name>A0A6G1HX02_9PEZI</name>
<dbReference type="Pfam" id="PF00817">
    <property type="entry name" value="IMS"/>
    <property type="match status" value="1"/>
</dbReference>
<dbReference type="Pfam" id="PF11799">
    <property type="entry name" value="IMS_C"/>
    <property type="match status" value="1"/>
</dbReference>
<dbReference type="GO" id="GO:0070987">
    <property type="term" value="P:error-free translesion synthesis"/>
    <property type="evidence" value="ECO:0007669"/>
    <property type="project" value="UniProtKB-ARBA"/>
</dbReference>
<reference evidence="3" key="1">
    <citation type="journal article" date="2020" name="Stud. Mycol.">
        <title>101 Dothideomycetes genomes: a test case for predicting lifestyles and emergence of pathogens.</title>
        <authorList>
            <person name="Haridas S."/>
            <person name="Albert R."/>
            <person name="Binder M."/>
            <person name="Bloem J."/>
            <person name="Labutti K."/>
            <person name="Salamov A."/>
            <person name="Andreopoulos B."/>
            <person name="Baker S."/>
            <person name="Barry K."/>
            <person name="Bills G."/>
            <person name="Bluhm B."/>
            <person name="Cannon C."/>
            <person name="Castanera R."/>
            <person name="Culley D."/>
            <person name="Daum C."/>
            <person name="Ezra D."/>
            <person name="Gonzalez J."/>
            <person name="Henrissat B."/>
            <person name="Kuo A."/>
            <person name="Liang C."/>
            <person name="Lipzen A."/>
            <person name="Lutzoni F."/>
            <person name="Magnuson J."/>
            <person name="Mondo S."/>
            <person name="Nolan M."/>
            <person name="Ohm R."/>
            <person name="Pangilinan J."/>
            <person name="Park H.-J."/>
            <person name="Ramirez L."/>
            <person name="Alfaro M."/>
            <person name="Sun H."/>
            <person name="Tritt A."/>
            <person name="Yoshinaga Y."/>
            <person name="Zwiers L.-H."/>
            <person name="Turgeon B."/>
            <person name="Goodwin S."/>
            <person name="Spatafora J."/>
            <person name="Crous P."/>
            <person name="Grigoriev I."/>
        </authorList>
    </citation>
    <scope>NUCLEOTIDE SEQUENCE</scope>
    <source>
        <strain evidence="3">CBS 262.69</strain>
    </source>
</reference>
<feature type="region of interest" description="Disordered" evidence="1">
    <location>
        <begin position="267"/>
        <end position="286"/>
    </location>
</feature>
<dbReference type="PROSITE" id="PS50173">
    <property type="entry name" value="UMUC"/>
    <property type="match status" value="1"/>
</dbReference>
<dbReference type="PANTHER" id="PTHR46404:SF1">
    <property type="entry name" value="DNA POLYMERASE IOTA"/>
    <property type="match status" value="1"/>
</dbReference>
<dbReference type="OrthoDB" id="447129at2759"/>
<sequence>MDSGRSSKRRDHRIIIHFDYQSFYAAVFEAEDPSLKTVPFGVQQKQIIVTCNYEARKRGLHKLQLVRDAKKICPEVVILLGEDLSKFRDVSKRLYSFLRSFSWSNKLERLGFDEVFMDVTDMVDYNAELVNHRDLSNSFFCMSRDDPTVGFPFDASHVAGHTYPGHRNGAQIPESDTLLLRLRLGSHLASHIHAQLEEQMGYVSAVGISTSKLLSKLAGTMHKPRGLTTLLPPYVPQDDEPGNVILFMDQFDVGKVPNISSRMARKLQDHLSQRSPHGDQERTYQGPKGLTVRDVRTSPGMGPILLDRLLSGPGVPHGVGAKLWDLLNGIDNTEVGQARDVPRQISIEDSYGRLDKLEDVQLELGKLARSLIKRMRIDLTDDDDDADEKAEKEDERCPSNLPNAGTRRWLAYPKTLRLSTRPRPPANSDASRSYNHGRISRSAPMPPFMHNLTESVDTIAEKLVTDNLVPLFRRLHPKKDGWNLSLMNVAVTDMTEGAGDSKNASGRDIGKMFKAQEHSLKSWNAGEQDVPPPQNPGDMEILDPVVQRSTSSDWQGSEDTMPLSQSSQASYIHGGWESEEDGDDGRYSSELSLCTLCGARMPDFAYPAHQRFHEADDRGKPF</sequence>
<dbReference type="SUPFAM" id="SSF56672">
    <property type="entry name" value="DNA/RNA polymerases"/>
    <property type="match status" value="1"/>
</dbReference>
<dbReference type="GO" id="GO:0006281">
    <property type="term" value="P:DNA repair"/>
    <property type="evidence" value="ECO:0007669"/>
    <property type="project" value="InterPro"/>
</dbReference>
<accession>A0A6G1HX02</accession>
<dbReference type="AlphaFoldDB" id="A0A6G1HX02"/>
<feature type="compositionally biased region" description="Polar residues" evidence="1">
    <location>
        <begin position="550"/>
        <end position="570"/>
    </location>
</feature>
<dbReference type="Proteomes" id="UP000799640">
    <property type="component" value="Unassembled WGS sequence"/>
</dbReference>
<feature type="compositionally biased region" description="Basic and acidic residues" evidence="1">
    <location>
        <begin position="267"/>
        <end position="282"/>
    </location>
</feature>
<dbReference type="GO" id="GO:0003887">
    <property type="term" value="F:DNA-directed DNA polymerase activity"/>
    <property type="evidence" value="ECO:0007669"/>
    <property type="project" value="TreeGrafter"/>
</dbReference>
<feature type="domain" description="UmuC" evidence="2">
    <location>
        <begin position="15"/>
        <end position="260"/>
    </location>
</feature>
<evidence type="ECO:0000313" key="4">
    <source>
        <dbReference type="Proteomes" id="UP000799640"/>
    </source>
</evidence>
<proteinExistence type="predicted"/>
<feature type="region of interest" description="Disordered" evidence="1">
    <location>
        <begin position="383"/>
        <end position="446"/>
    </location>
</feature>
<dbReference type="InterPro" id="IPR043128">
    <property type="entry name" value="Rev_trsase/Diguanyl_cyclase"/>
</dbReference>
<evidence type="ECO:0000256" key="1">
    <source>
        <dbReference type="SAM" id="MobiDB-lite"/>
    </source>
</evidence>
<dbReference type="InterPro" id="IPR036775">
    <property type="entry name" value="DNA_pol_Y-fam_lit_finger_sf"/>
</dbReference>
<dbReference type="PANTHER" id="PTHR46404">
    <property type="entry name" value="DNA POLYMERASE IOTA"/>
    <property type="match status" value="1"/>
</dbReference>
<evidence type="ECO:0000313" key="3">
    <source>
        <dbReference type="EMBL" id="KAF2400265.1"/>
    </source>
</evidence>
<dbReference type="InterPro" id="IPR043502">
    <property type="entry name" value="DNA/RNA_pol_sf"/>
</dbReference>
<gene>
    <name evidence="3" type="ORF">EJ06DRAFT_537890</name>
</gene>
<evidence type="ECO:0000259" key="2">
    <source>
        <dbReference type="PROSITE" id="PS50173"/>
    </source>
</evidence>
<keyword evidence="4" id="KW-1185">Reference proteome</keyword>
<dbReference type="FunFam" id="3.40.1170.60:FF:000006">
    <property type="entry name" value="DNA polymerase iota"/>
    <property type="match status" value="1"/>
</dbReference>
<dbReference type="InterPro" id="IPR017961">
    <property type="entry name" value="DNA_pol_Y-fam_little_finger"/>
</dbReference>
<dbReference type="EMBL" id="ML996695">
    <property type="protein sequence ID" value="KAF2400265.1"/>
    <property type="molecule type" value="Genomic_DNA"/>
</dbReference>